<evidence type="ECO:0000313" key="3">
    <source>
        <dbReference type="Proteomes" id="UP000075903"/>
    </source>
</evidence>
<evidence type="ECO:0000256" key="1">
    <source>
        <dbReference type="SAM" id="MobiDB-lite"/>
    </source>
</evidence>
<reference evidence="2" key="1">
    <citation type="submission" date="2020-05" db="UniProtKB">
        <authorList>
            <consortium name="EnsemblMetazoa"/>
        </authorList>
    </citation>
    <scope>IDENTIFICATION</scope>
    <source>
        <strain evidence="2">MAF</strain>
    </source>
</reference>
<organism evidence="2 3">
    <name type="scientific">Anopheles merus</name>
    <name type="common">Mosquito</name>
    <dbReference type="NCBI Taxonomy" id="30066"/>
    <lineage>
        <taxon>Eukaryota</taxon>
        <taxon>Metazoa</taxon>
        <taxon>Ecdysozoa</taxon>
        <taxon>Arthropoda</taxon>
        <taxon>Hexapoda</taxon>
        <taxon>Insecta</taxon>
        <taxon>Pterygota</taxon>
        <taxon>Neoptera</taxon>
        <taxon>Endopterygota</taxon>
        <taxon>Diptera</taxon>
        <taxon>Nematocera</taxon>
        <taxon>Culicoidea</taxon>
        <taxon>Culicidae</taxon>
        <taxon>Anophelinae</taxon>
        <taxon>Anopheles</taxon>
    </lineage>
</organism>
<dbReference type="VEuPathDB" id="VectorBase:AMEM011657"/>
<keyword evidence="3" id="KW-1185">Reference proteome</keyword>
<accession>A0A182VAJ0</accession>
<protein>
    <submittedName>
        <fullName evidence="2">Uncharacterized protein</fullName>
    </submittedName>
</protein>
<sequence length="139" mass="13966">MSGSAWDAAAATDVLDPPFGLPLARLAAAAAALTVAAGTVAAATAATAGATTTPPGTTTDGPSSGVGDSAVRVVFGRNRHIRPPPASRTATMNVGAGQYRSSRVAITTLPMIPPNRAATIEIATPVALQNKQNRSKHFH</sequence>
<dbReference type="Proteomes" id="UP000075903">
    <property type="component" value="Unassembled WGS sequence"/>
</dbReference>
<feature type="compositionally biased region" description="Low complexity" evidence="1">
    <location>
        <begin position="45"/>
        <end position="59"/>
    </location>
</feature>
<dbReference type="AlphaFoldDB" id="A0A182VAJ0"/>
<dbReference type="EnsemblMetazoa" id="AMEM011657-RA">
    <property type="protein sequence ID" value="AMEM011657-PA"/>
    <property type="gene ID" value="AMEM011657"/>
</dbReference>
<evidence type="ECO:0000313" key="2">
    <source>
        <dbReference type="EnsemblMetazoa" id="AMEM011657-PA"/>
    </source>
</evidence>
<proteinExistence type="predicted"/>
<name>A0A182VAJ0_ANOME</name>
<feature type="region of interest" description="Disordered" evidence="1">
    <location>
        <begin position="45"/>
        <end position="69"/>
    </location>
</feature>